<dbReference type="GO" id="GO:0003824">
    <property type="term" value="F:catalytic activity"/>
    <property type="evidence" value="ECO:0007669"/>
    <property type="project" value="InterPro"/>
</dbReference>
<dbReference type="SUPFAM" id="SSF52777">
    <property type="entry name" value="CoA-dependent acyltransferases"/>
    <property type="match status" value="1"/>
</dbReference>
<dbReference type="PANTHER" id="PTHR45527:SF1">
    <property type="entry name" value="FATTY ACID SYNTHASE"/>
    <property type="match status" value="1"/>
</dbReference>
<dbReference type="Proteomes" id="UP000301309">
    <property type="component" value="Unassembled WGS sequence"/>
</dbReference>
<dbReference type="GO" id="GO:0043041">
    <property type="term" value="P:amino acid activation for nonribosomal peptide biosynthetic process"/>
    <property type="evidence" value="ECO:0007669"/>
    <property type="project" value="TreeGrafter"/>
</dbReference>
<dbReference type="GO" id="GO:0031177">
    <property type="term" value="F:phosphopantetheine binding"/>
    <property type="evidence" value="ECO:0007669"/>
    <property type="project" value="TreeGrafter"/>
</dbReference>
<dbReference type="PANTHER" id="PTHR45527">
    <property type="entry name" value="NONRIBOSOMAL PEPTIDE SYNTHETASE"/>
    <property type="match status" value="1"/>
</dbReference>
<accession>A0A4D4LJX8</accession>
<evidence type="ECO:0000259" key="1">
    <source>
        <dbReference type="Pfam" id="PF00668"/>
    </source>
</evidence>
<gene>
    <name evidence="2" type="ORF">SVIO_088220</name>
</gene>
<dbReference type="InterPro" id="IPR023213">
    <property type="entry name" value="CAT-like_dom_sf"/>
</dbReference>
<evidence type="ECO:0000313" key="3">
    <source>
        <dbReference type="Proteomes" id="UP000301309"/>
    </source>
</evidence>
<dbReference type="GO" id="GO:0008610">
    <property type="term" value="P:lipid biosynthetic process"/>
    <property type="evidence" value="ECO:0007669"/>
    <property type="project" value="UniProtKB-ARBA"/>
</dbReference>
<keyword evidence="3" id="KW-1185">Reference proteome</keyword>
<dbReference type="GO" id="GO:0005737">
    <property type="term" value="C:cytoplasm"/>
    <property type="evidence" value="ECO:0007669"/>
    <property type="project" value="TreeGrafter"/>
</dbReference>
<evidence type="ECO:0000313" key="2">
    <source>
        <dbReference type="EMBL" id="GDY58199.1"/>
    </source>
</evidence>
<dbReference type="GO" id="GO:0044550">
    <property type="term" value="P:secondary metabolite biosynthetic process"/>
    <property type="evidence" value="ECO:0007669"/>
    <property type="project" value="TreeGrafter"/>
</dbReference>
<proteinExistence type="predicted"/>
<dbReference type="InterPro" id="IPR001242">
    <property type="entry name" value="Condensation_dom"/>
</dbReference>
<sequence>MAGGGSAGLGEAEARDVFERWLAEDRVDRFDLGRPPLLRFALFRLREDRFRLVLTNHHILLDGWSTPLLVRDLFALYERPGGESALPRPTPYRDYLAWYGSRDRGAAVAAWCGVLAGWRRRRCWGRWCPVRVGWCRVRCGVRFRRV</sequence>
<dbReference type="OrthoDB" id="4335331at2"/>
<feature type="domain" description="Condensation" evidence="1">
    <location>
        <begin position="13"/>
        <end position="112"/>
    </location>
</feature>
<comment type="caution">
    <text evidence="2">The sequence shown here is derived from an EMBL/GenBank/DDBJ whole genome shotgun (WGS) entry which is preliminary data.</text>
</comment>
<protein>
    <recommendedName>
        <fullName evidence="1">Condensation domain-containing protein</fullName>
    </recommendedName>
</protein>
<dbReference type="Pfam" id="PF00668">
    <property type="entry name" value="Condensation"/>
    <property type="match status" value="1"/>
</dbReference>
<dbReference type="Gene3D" id="3.30.559.10">
    <property type="entry name" value="Chloramphenicol acetyltransferase-like domain"/>
    <property type="match status" value="1"/>
</dbReference>
<organism evidence="2 3">
    <name type="scientific">Streptomyces violaceusniger</name>
    <dbReference type="NCBI Taxonomy" id="68280"/>
    <lineage>
        <taxon>Bacteria</taxon>
        <taxon>Bacillati</taxon>
        <taxon>Actinomycetota</taxon>
        <taxon>Actinomycetes</taxon>
        <taxon>Kitasatosporales</taxon>
        <taxon>Streptomycetaceae</taxon>
        <taxon>Streptomyces</taxon>
        <taxon>Streptomyces violaceusniger group</taxon>
    </lineage>
</organism>
<name>A0A4D4LJX8_STRVO</name>
<dbReference type="EMBL" id="BJHW01000001">
    <property type="protein sequence ID" value="GDY58199.1"/>
    <property type="molecule type" value="Genomic_DNA"/>
</dbReference>
<dbReference type="AlphaFoldDB" id="A0A4D4LJX8"/>
<reference evidence="2 3" key="1">
    <citation type="journal article" date="2020" name="Int. J. Syst. Evol. Microbiol.">
        <title>Reclassification of Streptomyces castelarensis and Streptomyces sporoclivatus as later heterotypic synonyms of Streptomyces antimycoticus.</title>
        <authorList>
            <person name="Komaki H."/>
            <person name="Tamura T."/>
        </authorList>
    </citation>
    <scope>NUCLEOTIDE SEQUENCE [LARGE SCALE GENOMIC DNA]</scope>
    <source>
        <strain evidence="2 3">NBRC 13459</strain>
    </source>
</reference>